<feature type="transmembrane region" description="Helical" evidence="1">
    <location>
        <begin position="134"/>
        <end position="154"/>
    </location>
</feature>
<evidence type="ECO:0000256" key="1">
    <source>
        <dbReference type="SAM" id="Phobius"/>
    </source>
</evidence>
<keyword evidence="1" id="KW-1133">Transmembrane helix</keyword>
<protein>
    <submittedName>
        <fullName evidence="3">Uncharacterized protein</fullName>
    </submittedName>
</protein>
<keyword evidence="2" id="KW-0732">Signal</keyword>
<comment type="caution">
    <text evidence="3">The sequence shown here is derived from an EMBL/GenBank/DDBJ whole genome shotgun (WGS) entry which is preliminary data.</text>
</comment>
<dbReference type="AlphaFoldDB" id="A0A226DY82"/>
<feature type="transmembrane region" description="Helical" evidence="1">
    <location>
        <begin position="64"/>
        <end position="85"/>
    </location>
</feature>
<name>A0A226DY82_FOLCA</name>
<dbReference type="EMBL" id="LNIX01000009">
    <property type="protein sequence ID" value="OXA50020.1"/>
    <property type="molecule type" value="Genomic_DNA"/>
</dbReference>
<keyword evidence="1" id="KW-0812">Transmembrane</keyword>
<evidence type="ECO:0000313" key="3">
    <source>
        <dbReference type="EMBL" id="OXA50020.1"/>
    </source>
</evidence>
<dbReference type="Proteomes" id="UP000198287">
    <property type="component" value="Unassembled WGS sequence"/>
</dbReference>
<feature type="chain" id="PRO_5013325150" evidence="2">
    <location>
        <begin position="19"/>
        <end position="187"/>
    </location>
</feature>
<keyword evidence="1" id="KW-0472">Membrane</keyword>
<proteinExistence type="predicted"/>
<keyword evidence="4" id="KW-1185">Reference proteome</keyword>
<evidence type="ECO:0000313" key="4">
    <source>
        <dbReference type="Proteomes" id="UP000198287"/>
    </source>
</evidence>
<feature type="signal peptide" evidence="2">
    <location>
        <begin position="1"/>
        <end position="18"/>
    </location>
</feature>
<gene>
    <name evidence="3" type="ORF">Fcan01_15115</name>
</gene>
<evidence type="ECO:0000256" key="2">
    <source>
        <dbReference type="SAM" id="SignalP"/>
    </source>
</evidence>
<sequence length="187" mass="21188">MLRQRLFNIALLQLCILGMRINSSAYFALGIIQRQMDGSDSAQPEEIGSALIDHDKDVTDLWNLSYALLDHVVIFAAILCLLFGTKDENETPTAYKCFLLRCWMLISVIYNWGFCIATALVVDWTFWTIDEYNIGQFIFVFLNMTIFLFVVTYVKKIDEGIGGESVRCNFNGGGSGDQLNRVLVKQS</sequence>
<feature type="transmembrane region" description="Helical" evidence="1">
    <location>
        <begin position="97"/>
        <end position="122"/>
    </location>
</feature>
<accession>A0A226DY82</accession>
<organism evidence="3 4">
    <name type="scientific">Folsomia candida</name>
    <name type="common">Springtail</name>
    <dbReference type="NCBI Taxonomy" id="158441"/>
    <lineage>
        <taxon>Eukaryota</taxon>
        <taxon>Metazoa</taxon>
        <taxon>Ecdysozoa</taxon>
        <taxon>Arthropoda</taxon>
        <taxon>Hexapoda</taxon>
        <taxon>Collembola</taxon>
        <taxon>Entomobryomorpha</taxon>
        <taxon>Isotomoidea</taxon>
        <taxon>Isotomidae</taxon>
        <taxon>Proisotominae</taxon>
        <taxon>Folsomia</taxon>
    </lineage>
</organism>
<reference evidence="3 4" key="1">
    <citation type="submission" date="2015-12" db="EMBL/GenBank/DDBJ databases">
        <title>The genome of Folsomia candida.</title>
        <authorList>
            <person name="Faddeeva A."/>
            <person name="Derks M.F."/>
            <person name="Anvar Y."/>
            <person name="Smit S."/>
            <person name="Van Straalen N."/>
            <person name="Roelofs D."/>
        </authorList>
    </citation>
    <scope>NUCLEOTIDE SEQUENCE [LARGE SCALE GENOMIC DNA]</scope>
    <source>
        <strain evidence="3 4">VU population</strain>
        <tissue evidence="3">Whole body</tissue>
    </source>
</reference>